<dbReference type="GO" id="GO:0016787">
    <property type="term" value="F:hydrolase activity"/>
    <property type="evidence" value="ECO:0007669"/>
    <property type="project" value="UniProtKB-KW"/>
</dbReference>
<dbReference type="Proteomes" id="UP000028709">
    <property type="component" value="Unassembled WGS sequence"/>
</dbReference>
<reference evidence="1 2" key="1">
    <citation type="submission" date="2014-07" db="EMBL/GenBank/DDBJ databases">
        <title>Genome of Chryseobacterium piperi CTM.</title>
        <authorList>
            <person name="Pipes S.E."/>
            <person name="Stropko S.J."/>
            <person name="Newman J.D."/>
        </authorList>
    </citation>
    <scope>NUCLEOTIDE SEQUENCE [LARGE SCALE GENOMIC DNA]</scope>
    <source>
        <strain evidence="1 2">CTM</strain>
    </source>
</reference>
<evidence type="ECO:0000313" key="2">
    <source>
        <dbReference type="Proteomes" id="UP000028709"/>
    </source>
</evidence>
<name>A0A086BLT7_9FLAO</name>
<keyword evidence="2" id="KW-1185">Reference proteome</keyword>
<dbReference type="AlphaFoldDB" id="A0A086BLT7"/>
<dbReference type="STRING" id="558152.IQ37_01630"/>
<evidence type="ECO:0000313" key="1">
    <source>
        <dbReference type="EMBL" id="KFF29901.1"/>
    </source>
</evidence>
<proteinExistence type="predicted"/>
<dbReference type="RefSeq" id="WP_034681093.1">
    <property type="nucleotide sequence ID" value="NZ_CP023049.2"/>
</dbReference>
<sequence length="208" mass="24794">MEYSKEFKAALSNFSSIEKDRLIFRLLKKDKLLSKKLYFELIDTETVDQKRTQMEEIIEEKVLFASKYLSNPKYFLVLIRKLSAEVTEHIKITTDKFGEVSLHLFLINKILDHNNKLNHQRFDEVYKLHIYLINKALKALTLVKKLDEDYWIEIDELLEDLEDKINDNRYLQKLCLNNSVNLAWLRCDHIPEDLDVIIKDIKSQGFLK</sequence>
<dbReference type="eggNOG" id="ENOG502ZD9S">
    <property type="taxonomic scope" value="Bacteria"/>
</dbReference>
<comment type="caution">
    <text evidence="1">The sequence shown here is derived from an EMBL/GenBank/DDBJ whole genome shotgun (WGS) entry which is preliminary data.</text>
</comment>
<keyword evidence="1" id="KW-0378">Hydrolase</keyword>
<dbReference type="EMBL" id="JPRJ01000002">
    <property type="protein sequence ID" value="KFF29901.1"/>
    <property type="molecule type" value="Genomic_DNA"/>
</dbReference>
<dbReference type="OrthoDB" id="1432119at2"/>
<gene>
    <name evidence="1" type="ORF">IQ37_01630</name>
</gene>
<accession>A0A086BLT7</accession>
<dbReference type="KEGG" id="cpip:CJF12_16655"/>
<organism evidence="1 2">
    <name type="scientific">Chryseobacterium piperi</name>
    <dbReference type="NCBI Taxonomy" id="558152"/>
    <lineage>
        <taxon>Bacteria</taxon>
        <taxon>Pseudomonadati</taxon>
        <taxon>Bacteroidota</taxon>
        <taxon>Flavobacteriia</taxon>
        <taxon>Flavobacteriales</taxon>
        <taxon>Weeksellaceae</taxon>
        <taxon>Chryseobacterium group</taxon>
        <taxon>Chryseobacterium</taxon>
    </lineage>
</organism>
<protein>
    <submittedName>
        <fullName evidence="1">Deoxyuridine 5'-triphosphate nucleotidohydrolase</fullName>
    </submittedName>
</protein>